<keyword evidence="9" id="KW-0472">Membrane</keyword>
<gene>
    <name evidence="11" type="ORF">BC936DRAFT_145193</name>
</gene>
<dbReference type="GO" id="GO:0005789">
    <property type="term" value="C:endoplasmic reticulum membrane"/>
    <property type="evidence" value="ECO:0007669"/>
    <property type="project" value="UniProtKB-SubCell"/>
</dbReference>
<dbReference type="GO" id="GO:0005525">
    <property type="term" value="F:GTP binding"/>
    <property type="evidence" value="ECO:0007669"/>
    <property type="project" value="UniProtKB-KW"/>
</dbReference>
<evidence type="ECO:0000256" key="8">
    <source>
        <dbReference type="ARBA" id="ARBA00023134"/>
    </source>
</evidence>
<dbReference type="Pfam" id="PF09439">
    <property type="entry name" value="SRPRB"/>
    <property type="match status" value="1"/>
</dbReference>
<proteinExistence type="inferred from homology"/>
<evidence type="ECO:0000256" key="7">
    <source>
        <dbReference type="ARBA" id="ARBA00022989"/>
    </source>
</evidence>
<comment type="caution">
    <text evidence="11">The sequence shown here is derived from an EMBL/GenBank/DDBJ whole genome shotgun (WGS) entry which is preliminary data.</text>
</comment>
<dbReference type="EMBL" id="RBNI01003979">
    <property type="protein sequence ID" value="RUP47900.1"/>
    <property type="molecule type" value="Genomic_DNA"/>
</dbReference>
<keyword evidence="5" id="KW-0547">Nucleotide-binding</keyword>
<name>A0A433DAN7_9FUNG</name>
<evidence type="ECO:0000256" key="5">
    <source>
        <dbReference type="ARBA" id="ARBA00022741"/>
    </source>
</evidence>
<dbReference type="OrthoDB" id="41266at2759"/>
<dbReference type="Gene3D" id="3.40.50.300">
    <property type="entry name" value="P-loop containing nucleotide triphosphate hydrolases"/>
    <property type="match status" value="2"/>
</dbReference>
<keyword evidence="12" id="KW-1185">Reference proteome</keyword>
<evidence type="ECO:0000256" key="2">
    <source>
        <dbReference type="ARBA" id="ARBA00005619"/>
    </source>
</evidence>
<dbReference type="InterPro" id="IPR019009">
    <property type="entry name" value="SRP_receptor_beta_su"/>
</dbReference>
<evidence type="ECO:0000256" key="10">
    <source>
        <dbReference type="ARBA" id="ARBA00023170"/>
    </source>
</evidence>
<evidence type="ECO:0000256" key="4">
    <source>
        <dbReference type="ARBA" id="ARBA00022692"/>
    </source>
</evidence>
<comment type="similarity">
    <text evidence="2">Belongs to the SRP receptor beta subunit family.</text>
</comment>
<evidence type="ECO:0000256" key="3">
    <source>
        <dbReference type="ARBA" id="ARBA00020256"/>
    </source>
</evidence>
<keyword evidence="8" id="KW-0342">GTP-binding</keyword>
<evidence type="ECO:0000256" key="9">
    <source>
        <dbReference type="ARBA" id="ARBA00023136"/>
    </source>
</evidence>
<keyword evidence="6" id="KW-0256">Endoplasmic reticulum</keyword>
<dbReference type="Proteomes" id="UP000268093">
    <property type="component" value="Unassembled WGS sequence"/>
</dbReference>
<reference evidence="11 12" key="1">
    <citation type="journal article" date="2018" name="New Phytol.">
        <title>Phylogenomics of Endogonaceae and evolution of mycorrhizas within Mucoromycota.</title>
        <authorList>
            <person name="Chang Y."/>
            <person name="Desiro A."/>
            <person name="Na H."/>
            <person name="Sandor L."/>
            <person name="Lipzen A."/>
            <person name="Clum A."/>
            <person name="Barry K."/>
            <person name="Grigoriev I.V."/>
            <person name="Martin F.M."/>
            <person name="Stajich J.E."/>
            <person name="Smith M.E."/>
            <person name="Bonito G."/>
            <person name="Spatafora J.W."/>
        </authorList>
    </citation>
    <scope>NUCLEOTIDE SEQUENCE [LARGE SCALE GENOMIC DNA]</scope>
    <source>
        <strain evidence="11 12">GMNB39</strain>
    </source>
</reference>
<dbReference type="InterPro" id="IPR027417">
    <property type="entry name" value="P-loop_NTPase"/>
</dbReference>
<dbReference type="SUPFAM" id="SSF52540">
    <property type="entry name" value="P-loop containing nucleoside triphosphate hydrolases"/>
    <property type="match status" value="1"/>
</dbReference>
<evidence type="ECO:0000256" key="1">
    <source>
        <dbReference type="ARBA" id="ARBA00004389"/>
    </source>
</evidence>
<evidence type="ECO:0000313" key="11">
    <source>
        <dbReference type="EMBL" id="RUP47900.1"/>
    </source>
</evidence>
<organism evidence="11 12">
    <name type="scientific">Jimgerdemannia flammicorona</name>
    <dbReference type="NCBI Taxonomy" id="994334"/>
    <lineage>
        <taxon>Eukaryota</taxon>
        <taxon>Fungi</taxon>
        <taxon>Fungi incertae sedis</taxon>
        <taxon>Mucoromycota</taxon>
        <taxon>Mucoromycotina</taxon>
        <taxon>Endogonomycetes</taxon>
        <taxon>Endogonales</taxon>
        <taxon>Endogonaceae</taxon>
        <taxon>Jimgerdemannia</taxon>
    </lineage>
</organism>
<keyword evidence="7" id="KW-1133">Transmembrane helix</keyword>
<sequence length="329" mass="36268">MGISDAGKTALFTQLRYGKQAKTQTSMKENEARISLLGKDGLPLTKQPVHLVDLPGHERLRFKFTDYTPIARGVVFVVDSATATRTARPIAEYLYDLLSNKHVAKNQVPVLIAYGHDYGAAKGKGADVVGSRDVGFFFFGSGGEGEAFGRVPRHFKVWFDCLASMTFCGCPPTHRYSQPNRLRLTRTAALEKQESSAEGEVFLGYEDQDFKFEHLENAISFGVCSVEKGEVAEVVEWITETNAAIAVRGYDGGRNNTFLSSHFVRTTSFYYPKSLTLHVSSLPPRQQLANTLAEPDPVAAVGSLAPPSHKDRVAVLDELALDHIVWRRG</sequence>
<protein>
    <recommendedName>
        <fullName evidence="3">Signal recognition particle receptor subunit beta</fullName>
    </recommendedName>
</protein>
<evidence type="ECO:0000256" key="6">
    <source>
        <dbReference type="ARBA" id="ARBA00022824"/>
    </source>
</evidence>
<keyword evidence="4" id="KW-0812">Transmembrane</keyword>
<comment type="subcellular location">
    <subcellularLocation>
        <location evidence="1">Endoplasmic reticulum membrane</location>
        <topology evidence="1">Single-pass membrane protein</topology>
    </subcellularLocation>
</comment>
<keyword evidence="10 11" id="KW-0675">Receptor</keyword>
<evidence type="ECO:0000313" key="12">
    <source>
        <dbReference type="Proteomes" id="UP000268093"/>
    </source>
</evidence>
<accession>A0A433DAN7</accession>
<dbReference type="AlphaFoldDB" id="A0A433DAN7"/>